<keyword evidence="1" id="KW-0812">Transmembrane</keyword>
<dbReference type="RefSeq" id="WP_135086828.1">
    <property type="nucleotide sequence ID" value="NZ_SPDV01000019.1"/>
</dbReference>
<keyword evidence="3" id="KW-1185">Reference proteome</keyword>
<comment type="caution">
    <text evidence="2">The sequence shown here is derived from an EMBL/GenBank/DDBJ whole genome shotgun (WGS) entry which is preliminary data.</text>
</comment>
<proteinExistence type="predicted"/>
<dbReference type="AlphaFoldDB" id="A0A4Y8ZUN8"/>
<reference evidence="2 3" key="1">
    <citation type="submission" date="2019-03" db="EMBL/GenBank/DDBJ databases">
        <title>Genome sequence of Sphingomonas sp. 17J27-24.</title>
        <authorList>
            <person name="Kim M."/>
            <person name="Maeng S."/>
            <person name="Sathiyaraj S."/>
        </authorList>
    </citation>
    <scope>NUCLEOTIDE SEQUENCE [LARGE SCALE GENOMIC DNA]</scope>
    <source>
        <strain evidence="2 3">17J27-24</strain>
    </source>
</reference>
<evidence type="ECO:0000313" key="2">
    <source>
        <dbReference type="EMBL" id="TFI58176.1"/>
    </source>
</evidence>
<name>A0A4Y8ZUN8_9SPHN</name>
<dbReference type="Proteomes" id="UP000298213">
    <property type="component" value="Unassembled WGS sequence"/>
</dbReference>
<evidence type="ECO:0000313" key="3">
    <source>
        <dbReference type="Proteomes" id="UP000298213"/>
    </source>
</evidence>
<dbReference type="OrthoDB" id="10002601at2"/>
<evidence type="ECO:0000256" key="1">
    <source>
        <dbReference type="SAM" id="Phobius"/>
    </source>
</evidence>
<accession>A0A4Y8ZUN8</accession>
<protein>
    <submittedName>
        <fullName evidence="2">Uncharacterized protein</fullName>
    </submittedName>
</protein>
<dbReference type="EMBL" id="SPDV01000019">
    <property type="protein sequence ID" value="TFI58176.1"/>
    <property type="molecule type" value="Genomic_DNA"/>
</dbReference>
<keyword evidence="1" id="KW-1133">Transmembrane helix</keyword>
<feature type="transmembrane region" description="Helical" evidence="1">
    <location>
        <begin position="38"/>
        <end position="61"/>
    </location>
</feature>
<keyword evidence="1" id="KW-0472">Membrane</keyword>
<sequence>MGGAIALAVGMLSSYTFYRLKDQEDLRGWERKLLRPAGYMLVALFLGLSVLLFGTIGFGLLEA</sequence>
<organism evidence="2 3">
    <name type="scientific">Sphingomonas parva</name>
    <dbReference type="NCBI Taxonomy" id="2555898"/>
    <lineage>
        <taxon>Bacteria</taxon>
        <taxon>Pseudomonadati</taxon>
        <taxon>Pseudomonadota</taxon>
        <taxon>Alphaproteobacteria</taxon>
        <taxon>Sphingomonadales</taxon>
        <taxon>Sphingomonadaceae</taxon>
        <taxon>Sphingomonas</taxon>
    </lineage>
</organism>
<gene>
    <name evidence="2" type="ORF">E2493_11385</name>
</gene>